<dbReference type="Proteomes" id="UP000015100">
    <property type="component" value="Unassembled WGS sequence"/>
</dbReference>
<reference evidence="2" key="2">
    <citation type="submission" date="2013-04" db="EMBL/GenBank/DDBJ databases">
        <title>Genomic mechanisms accounting for the adaptation to parasitism in nematode-trapping fungi.</title>
        <authorList>
            <person name="Ahren D.G."/>
        </authorList>
    </citation>
    <scope>NUCLEOTIDE SEQUENCE [LARGE SCALE GENOMIC DNA]</scope>
    <source>
        <strain evidence="2">CBS 200.50</strain>
    </source>
</reference>
<organism evidence="1 2">
    <name type="scientific">Dactylellina haptotyla (strain CBS 200.50)</name>
    <name type="common">Nematode-trapping fungus</name>
    <name type="synonym">Monacrosporium haptotylum</name>
    <dbReference type="NCBI Taxonomy" id="1284197"/>
    <lineage>
        <taxon>Eukaryota</taxon>
        <taxon>Fungi</taxon>
        <taxon>Dikarya</taxon>
        <taxon>Ascomycota</taxon>
        <taxon>Pezizomycotina</taxon>
        <taxon>Orbiliomycetes</taxon>
        <taxon>Orbiliales</taxon>
        <taxon>Orbiliaceae</taxon>
        <taxon>Dactylellina</taxon>
    </lineage>
</organism>
<dbReference type="EMBL" id="AQGS01000001">
    <property type="protein sequence ID" value="EPS45994.1"/>
    <property type="molecule type" value="Genomic_DNA"/>
</dbReference>
<evidence type="ECO:0000313" key="2">
    <source>
        <dbReference type="Proteomes" id="UP000015100"/>
    </source>
</evidence>
<dbReference type="OMA" id="RPRITNY"/>
<reference evidence="1 2" key="1">
    <citation type="journal article" date="2013" name="PLoS Genet.">
        <title>Genomic mechanisms accounting for the adaptation to parasitism in nematode-trapping fungi.</title>
        <authorList>
            <person name="Meerupati T."/>
            <person name="Andersson K.M."/>
            <person name="Friman E."/>
            <person name="Kumar D."/>
            <person name="Tunlid A."/>
            <person name="Ahren D."/>
        </authorList>
    </citation>
    <scope>NUCLEOTIDE SEQUENCE [LARGE SCALE GENOMIC DNA]</scope>
    <source>
        <strain evidence="1 2">CBS 200.50</strain>
    </source>
</reference>
<name>S8ASZ3_DACHA</name>
<proteinExistence type="predicted"/>
<accession>S8ASZ3</accession>
<gene>
    <name evidence="1" type="ORF">H072_2</name>
</gene>
<dbReference type="HOGENOM" id="CLU_1001236_0_0_1"/>
<keyword evidence="2" id="KW-1185">Reference proteome</keyword>
<evidence type="ECO:0008006" key="3">
    <source>
        <dbReference type="Google" id="ProtNLM"/>
    </source>
</evidence>
<sequence>MSKKNRIAELAGSPSNPTKGYGWEYEDGIRFRFDPGLPSELRSSTPVSSTPWSSSFTADVLDPTYDNTKPYDQNDFEAGKRRFEESTIANVGAMLIKPELMPNGWKDFRSLSWAGEEGMRTAVDILFESRRNGALKLQYQKKGIWGADSESDGESWILMFERFHIKNHARRQGWGRKCYLTIMEEVLEHARAAGKAVLVLVMPAAPEKEFTSNTGLTSFQGQFEFQRQTLRVARAFWRSLGFIRMGETLFFGWTRDIGDDLDRRQAVNEEDLDKDYFIDQQEGHLLCLKI</sequence>
<dbReference type="OrthoDB" id="5201726at2759"/>
<dbReference type="eggNOG" id="ENOG502SQ0Y">
    <property type="taxonomic scope" value="Eukaryota"/>
</dbReference>
<protein>
    <recommendedName>
        <fullName evidence="3">N-acetyltransferase domain-containing protein</fullName>
    </recommendedName>
</protein>
<dbReference type="Gene3D" id="3.40.630.30">
    <property type="match status" value="1"/>
</dbReference>
<evidence type="ECO:0000313" key="1">
    <source>
        <dbReference type="EMBL" id="EPS45994.1"/>
    </source>
</evidence>
<dbReference type="AlphaFoldDB" id="S8ASZ3"/>
<comment type="caution">
    <text evidence="1">The sequence shown here is derived from an EMBL/GenBank/DDBJ whole genome shotgun (WGS) entry which is preliminary data.</text>
</comment>
<dbReference type="CDD" id="cd04301">
    <property type="entry name" value="NAT_SF"/>
    <property type="match status" value="1"/>
</dbReference>